<keyword evidence="8" id="KW-1185">Reference proteome</keyword>
<keyword evidence="3 5" id="KW-1133">Transmembrane helix</keyword>
<name>A0A1E4TAS0_9ASCO</name>
<evidence type="ECO:0000256" key="4">
    <source>
        <dbReference type="ARBA" id="ARBA00023136"/>
    </source>
</evidence>
<evidence type="ECO:0000256" key="5">
    <source>
        <dbReference type="SAM" id="Phobius"/>
    </source>
</evidence>
<evidence type="ECO:0000256" key="1">
    <source>
        <dbReference type="ARBA" id="ARBA00004141"/>
    </source>
</evidence>
<feature type="transmembrane region" description="Helical" evidence="5">
    <location>
        <begin position="228"/>
        <end position="247"/>
    </location>
</feature>
<dbReference type="AlphaFoldDB" id="A0A1E4TAS0"/>
<evidence type="ECO:0000256" key="3">
    <source>
        <dbReference type="ARBA" id="ARBA00022989"/>
    </source>
</evidence>
<keyword evidence="4 5" id="KW-0472">Membrane</keyword>
<dbReference type="InterPro" id="IPR036513">
    <property type="entry name" value="STAS_dom_sf"/>
</dbReference>
<organism evidence="7 8">
    <name type="scientific">Tortispora caseinolytica NRRL Y-17796</name>
    <dbReference type="NCBI Taxonomy" id="767744"/>
    <lineage>
        <taxon>Eukaryota</taxon>
        <taxon>Fungi</taxon>
        <taxon>Dikarya</taxon>
        <taxon>Ascomycota</taxon>
        <taxon>Saccharomycotina</taxon>
        <taxon>Trigonopsidomycetes</taxon>
        <taxon>Trigonopsidales</taxon>
        <taxon>Trigonopsidaceae</taxon>
        <taxon>Tortispora</taxon>
    </lineage>
</organism>
<dbReference type="CDD" id="cd07042">
    <property type="entry name" value="STAS_SulP_like_sulfate_transporter"/>
    <property type="match status" value="1"/>
</dbReference>
<feature type="non-terminal residue" evidence="7">
    <location>
        <position position="1"/>
    </location>
</feature>
<gene>
    <name evidence="7" type="ORF">CANCADRAFT_19741</name>
</gene>
<evidence type="ECO:0000256" key="2">
    <source>
        <dbReference type="ARBA" id="ARBA00022692"/>
    </source>
</evidence>
<dbReference type="Pfam" id="PF00916">
    <property type="entry name" value="Sulfate_transp"/>
    <property type="match status" value="1"/>
</dbReference>
<sequence length="587" mass="64400">YWSYYIPFLAWLPHYTGRQFSGDLIAGITIASFQIPLSLSYATSLAKVGPNCGLYGFAVAPLIYFFLGTVPQLVVGPEPALSLLVGEVVKSFSDHKNSDASALDSSFSKVPLPLIVSVISAICGTLLLISGIFRLGYLDSVFSQSLLCGFISGVGITILVDQLLEELGLASLAAEFDAGHYSPIKKFLFVCNHLSETHRLTLIISVSAFTIIKVIRAFKFRFQDRHKWVVYVPDIFLVVVLFTTLSAKLDWDEQGVHTLGLFVSRTPSLYIPFRIGTYEIVKKVFTTALLITILGFCETTVAAKGMGSKYDLSVSTNRELVALGVANFGCSLFGALPSFGGYGRSKINALSGACTQVSGLVLSAVSIISIAFLVPLFQHIPLCVLSATISVVALSLLEEAPHDIWFYYTIGGYQDLALLFLTFLATVFWSLNVGVSLGVSYSLLRVLKHSTQPRIQILARRGGSSYYENADSLADDDDVQEIEGCLIVKIPEPLTFANAGQLKGRLHRLELYGSMRVHPSHPPTRSDSMNRNIIIDLKGMTECDASAVLTMYQIVESYRKRDVYVFFSRMPTVAQIREQWDASGITD</sequence>
<dbReference type="InterPro" id="IPR002645">
    <property type="entry name" value="STAS_dom"/>
</dbReference>
<feature type="transmembrane region" description="Helical" evidence="5">
    <location>
        <begin position="320"/>
        <end position="343"/>
    </location>
</feature>
<feature type="transmembrane region" description="Helical" evidence="5">
    <location>
        <begin position="110"/>
        <end position="129"/>
    </location>
</feature>
<dbReference type="PANTHER" id="PTHR11814">
    <property type="entry name" value="SULFATE TRANSPORTER"/>
    <property type="match status" value="1"/>
</dbReference>
<evidence type="ECO:0000259" key="6">
    <source>
        <dbReference type="PROSITE" id="PS50801"/>
    </source>
</evidence>
<dbReference type="OrthoDB" id="427213at2759"/>
<dbReference type="GO" id="GO:0016020">
    <property type="term" value="C:membrane"/>
    <property type="evidence" value="ECO:0007669"/>
    <property type="project" value="UniProtKB-SubCell"/>
</dbReference>
<dbReference type="Gene3D" id="3.30.750.24">
    <property type="entry name" value="STAS domain"/>
    <property type="match status" value="1"/>
</dbReference>
<feature type="transmembrane region" description="Helical" evidence="5">
    <location>
        <begin position="197"/>
        <end position="216"/>
    </location>
</feature>
<feature type="transmembrane region" description="Helical" evidence="5">
    <location>
        <begin position="380"/>
        <end position="397"/>
    </location>
</feature>
<dbReference type="Proteomes" id="UP000095023">
    <property type="component" value="Unassembled WGS sequence"/>
</dbReference>
<feature type="transmembrane region" description="Helical" evidence="5">
    <location>
        <begin position="20"/>
        <end position="42"/>
    </location>
</feature>
<feature type="transmembrane region" description="Helical" evidence="5">
    <location>
        <begin position="349"/>
        <end position="373"/>
    </location>
</feature>
<reference evidence="8" key="1">
    <citation type="submission" date="2016-02" db="EMBL/GenBank/DDBJ databases">
        <title>Comparative genomics of biotechnologically important yeasts.</title>
        <authorList>
            <consortium name="DOE Joint Genome Institute"/>
            <person name="Riley R."/>
            <person name="Haridas S."/>
            <person name="Wolfe K.H."/>
            <person name="Lopes M.R."/>
            <person name="Hittinger C.T."/>
            <person name="Goker M."/>
            <person name="Salamov A."/>
            <person name="Wisecaver J."/>
            <person name="Long T.M."/>
            <person name="Aerts A.L."/>
            <person name="Barry K."/>
            <person name="Choi C."/>
            <person name="Clum A."/>
            <person name="Coughlan A.Y."/>
            <person name="Deshpande S."/>
            <person name="Douglass A.P."/>
            <person name="Hanson S.J."/>
            <person name="Klenk H.-P."/>
            <person name="Labutti K."/>
            <person name="Lapidus A."/>
            <person name="Lindquist E."/>
            <person name="Lipzen A."/>
            <person name="Meier-Kolthoff J.P."/>
            <person name="Ohm R.A."/>
            <person name="Otillar R.P."/>
            <person name="Pangilinan J."/>
            <person name="Peng Y."/>
            <person name="Rokas A."/>
            <person name="Rosa C.A."/>
            <person name="Scheuner C."/>
            <person name="Sibirny A.A."/>
            <person name="Slot J.C."/>
            <person name="Stielow J.B."/>
            <person name="Sun H."/>
            <person name="Kurtzman C.P."/>
            <person name="Blackwell M."/>
            <person name="Jeffries T.W."/>
            <person name="Grigoriev I.V."/>
        </authorList>
    </citation>
    <scope>NUCLEOTIDE SEQUENCE [LARGE SCALE GENOMIC DNA]</scope>
    <source>
        <strain evidence="8">NRRL Y-17796</strain>
    </source>
</reference>
<dbReference type="InterPro" id="IPR011547">
    <property type="entry name" value="SLC26A/SulP_dom"/>
</dbReference>
<feature type="domain" description="STAS" evidence="6">
    <location>
        <begin position="475"/>
        <end position="587"/>
    </location>
</feature>
<proteinExistence type="predicted"/>
<feature type="non-terminal residue" evidence="7">
    <location>
        <position position="587"/>
    </location>
</feature>
<dbReference type="Pfam" id="PF01740">
    <property type="entry name" value="STAS"/>
    <property type="match status" value="1"/>
</dbReference>
<feature type="transmembrane region" description="Helical" evidence="5">
    <location>
        <begin position="417"/>
        <end position="444"/>
    </location>
</feature>
<accession>A0A1E4TAS0</accession>
<dbReference type="EMBL" id="KV453843">
    <property type="protein sequence ID" value="ODV88856.1"/>
    <property type="molecule type" value="Genomic_DNA"/>
</dbReference>
<protein>
    <recommendedName>
        <fullName evidence="6">STAS domain-containing protein</fullName>
    </recommendedName>
</protein>
<evidence type="ECO:0000313" key="7">
    <source>
        <dbReference type="EMBL" id="ODV88856.1"/>
    </source>
</evidence>
<keyword evidence="2 5" id="KW-0812">Transmembrane</keyword>
<comment type="subcellular location">
    <subcellularLocation>
        <location evidence="1">Membrane</location>
        <topology evidence="1">Multi-pass membrane protein</topology>
    </subcellularLocation>
</comment>
<evidence type="ECO:0000313" key="8">
    <source>
        <dbReference type="Proteomes" id="UP000095023"/>
    </source>
</evidence>
<feature type="transmembrane region" description="Helical" evidence="5">
    <location>
        <begin position="141"/>
        <end position="160"/>
    </location>
</feature>
<dbReference type="SUPFAM" id="SSF52091">
    <property type="entry name" value="SpoIIaa-like"/>
    <property type="match status" value="1"/>
</dbReference>
<dbReference type="InterPro" id="IPR001902">
    <property type="entry name" value="SLC26A/SulP_fam"/>
</dbReference>
<dbReference type="GO" id="GO:0055085">
    <property type="term" value="P:transmembrane transport"/>
    <property type="evidence" value="ECO:0007669"/>
    <property type="project" value="InterPro"/>
</dbReference>
<feature type="transmembrane region" description="Helical" evidence="5">
    <location>
        <begin position="54"/>
        <end position="74"/>
    </location>
</feature>
<dbReference type="PROSITE" id="PS50801">
    <property type="entry name" value="STAS"/>
    <property type="match status" value="1"/>
</dbReference>